<evidence type="ECO:0008006" key="3">
    <source>
        <dbReference type="Google" id="ProtNLM"/>
    </source>
</evidence>
<protein>
    <recommendedName>
        <fullName evidence="3">DUF3775 domain-containing protein</fullName>
    </recommendedName>
</protein>
<gene>
    <name evidence="1" type="ORF">SAMN05216203_0596</name>
</gene>
<dbReference type="OrthoDB" id="5641374at2"/>
<dbReference type="InterPro" id="IPR022254">
    <property type="entry name" value="DUF3775"/>
</dbReference>
<evidence type="ECO:0000313" key="2">
    <source>
        <dbReference type="Proteomes" id="UP000198644"/>
    </source>
</evidence>
<dbReference type="Pfam" id="PF12616">
    <property type="entry name" value="DUF3775"/>
    <property type="match status" value="1"/>
</dbReference>
<dbReference type="STRING" id="650891.SAMN05216203_0596"/>
<dbReference type="Proteomes" id="UP000198644">
    <property type="component" value="Unassembled WGS sequence"/>
</dbReference>
<evidence type="ECO:0000313" key="1">
    <source>
        <dbReference type="EMBL" id="SFR47145.1"/>
    </source>
</evidence>
<dbReference type="EMBL" id="FOYW01000001">
    <property type="protein sequence ID" value="SFR47145.1"/>
    <property type="molecule type" value="Genomic_DNA"/>
</dbReference>
<accession>A0A1I6GY27</accession>
<dbReference type="AlphaFoldDB" id="A0A1I6GY27"/>
<proteinExistence type="predicted"/>
<name>A0A1I6GY27_9GAMM</name>
<dbReference type="RefSeq" id="WP_092008800.1">
    <property type="nucleotide sequence ID" value="NZ_FOYW01000001.1"/>
</dbReference>
<organism evidence="1 2">
    <name type="scientific">Marinobacter daqiaonensis</name>
    <dbReference type="NCBI Taxonomy" id="650891"/>
    <lineage>
        <taxon>Bacteria</taxon>
        <taxon>Pseudomonadati</taxon>
        <taxon>Pseudomonadota</taxon>
        <taxon>Gammaproteobacteria</taxon>
        <taxon>Pseudomonadales</taxon>
        <taxon>Marinobacteraceae</taxon>
        <taxon>Marinobacter</taxon>
    </lineage>
</organism>
<keyword evidence="2" id="KW-1185">Reference proteome</keyword>
<sequence length="135" mass="15460">MLQVNPDTVCRLIELAQSFHVREPASIPEEGSNAADDWTQQMLADHADNTSYDEFKSIIKDLDADHQQEVVALLWLGRGDYTLEEWDSVVKQAKEQWSPETAEYLIDHPLLADELREGLELHGYTCEEFVAKPPY</sequence>
<reference evidence="1 2" key="1">
    <citation type="submission" date="2016-10" db="EMBL/GenBank/DDBJ databases">
        <authorList>
            <person name="de Groot N.N."/>
        </authorList>
    </citation>
    <scope>NUCLEOTIDE SEQUENCE [LARGE SCALE GENOMIC DNA]</scope>
    <source>
        <strain evidence="1 2">CGMCC 1.9167</strain>
    </source>
</reference>